<feature type="domain" description="Aminoglycoside phosphotransferase" evidence="8">
    <location>
        <begin position="39"/>
        <end position="270"/>
    </location>
</feature>
<dbReference type="PANTHER" id="PTHR34273">
    <property type="entry name" value="METHYLTHIORIBOSE KINASE"/>
    <property type="match status" value="1"/>
</dbReference>
<dbReference type="Proteomes" id="UP000194639">
    <property type="component" value="Unassembled WGS sequence"/>
</dbReference>
<protein>
    <recommendedName>
        <fullName evidence="3">S-methyl-5-thioribose kinase</fullName>
        <ecNumber evidence="3">2.7.1.100</ecNumber>
    </recommendedName>
</protein>
<dbReference type="InterPro" id="IPR002575">
    <property type="entry name" value="Aminoglycoside_PTrfase"/>
</dbReference>
<evidence type="ECO:0000313" key="10">
    <source>
        <dbReference type="Proteomes" id="UP000194639"/>
    </source>
</evidence>
<evidence type="ECO:0000256" key="5">
    <source>
        <dbReference type="ARBA" id="ARBA00022741"/>
    </source>
</evidence>
<accession>A0A252A2H2</accession>
<proteinExistence type="inferred from homology"/>
<evidence type="ECO:0000256" key="3">
    <source>
        <dbReference type="ARBA" id="ARBA00012128"/>
    </source>
</evidence>
<dbReference type="Gene3D" id="3.30.200.20">
    <property type="entry name" value="Phosphorylase Kinase, domain 1"/>
    <property type="match status" value="1"/>
</dbReference>
<keyword evidence="6 9" id="KW-0418">Kinase</keyword>
<comment type="caution">
    <text evidence="9">The sequence shown here is derived from an EMBL/GenBank/DDBJ whole genome shotgun (WGS) entry which is preliminary data.</text>
</comment>
<dbReference type="EC" id="2.7.1.100" evidence="3"/>
<sequence>MATPNQAYRTLDAAGVRAYVANQAHLAERLGGTPATWQVREVSDGNLNMVFLAEGPAGGVCLKQALPHVRVDPSWKMPLDRTFFEAAYLREVFPHVPNLTTECLHFDPEQFILVVESLSGHTVLRTALIQGPVNPDIATRIGQFIARSTFATSLLAEPFEKMMNRRICFARNQTLTRITVDLILTDPYIPHPRNHWAEPELTPVVNALRANTALRARVDALRLHFLSNPQALLHGDLHTGSIMTTEDDTRVIDGEFATYGPIGFDAGLFIANVILSLFSSPSGQNSSLHINMINNFWQEFEKTFLTLWQAQNPPQDPATHYYSTALGPISQTHKQAFLNSILQDTIGFCGTEIIRRIIGYAHVADFSALPTPTHRAARKKAALQFATACLSPQTPIFSIQDFLDLLLKNREVSN</sequence>
<dbReference type="InterPro" id="IPR011009">
    <property type="entry name" value="Kinase-like_dom_sf"/>
</dbReference>
<evidence type="ECO:0000256" key="1">
    <source>
        <dbReference type="ARBA" id="ARBA00010165"/>
    </source>
</evidence>
<dbReference type="InterPro" id="IPR009212">
    <property type="entry name" value="Methylthioribose_kinase"/>
</dbReference>
<keyword evidence="5" id="KW-0547">Nucleotide-binding</keyword>
<evidence type="ECO:0000256" key="7">
    <source>
        <dbReference type="ARBA" id="ARBA00022840"/>
    </source>
</evidence>
<dbReference type="GO" id="GO:0005524">
    <property type="term" value="F:ATP binding"/>
    <property type="evidence" value="ECO:0007669"/>
    <property type="project" value="UniProtKB-KW"/>
</dbReference>
<dbReference type="PANTHER" id="PTHR34273:SF2">
    <property type="entry name" value="METHYLTHIORIBOSE KINASE"/>
    <property type="match status" value="1"/>
</dbReference>
<dbReference type="NCBIfam" id="TIGR01767">
    <property type="entry name" value="MTRK"/>
    <property type="match status" value="1"/>
</dbReference>
<comment type="similarity">
    <text evidence="1">Belongs to the methylthioribose kinase family.</text>
</comment>
<evidence type="ECO:0000256" key="2">
    <source>
        <dbReference type="ARBA" id="ARBA00011738"/>
    </source>
</evidence>
<keyword evidence="4" id="KW-0808">Transferase</keyword>
<gene>
    <name evidence="9" type="ORF">HK12_03630</name>
</gene>
<evidence type="ECO:0000256" key="4">
    <source>
        <dbReference type="ARBA" id="ARBA00022679"/>
    </source>
</evidence>
<reference evidence="9 10" key="1">
    <citation type="submission" date="2014-06" db="EMBL/GenBank/DDBJ databases">
        <authorList>
            <person name="Ju J."/>
            <person name="Zhang J."/>
        </authorList>
    </citation>
    <scope>NUCLEOTIDE SEQUENCE [LARGE SCALE GENOMIC DNA]</scope>
    <source>
        <strain evidence="9">DmW_045</strain>
    </source>
</reference>
<evidence type="ECO:0000259" key="8">
    <source>
        <dbReference type="Pfam" id="PF01636"/>
    </source>
</evidence>
<dbReference type="AlphaFoldDB" id="A0A252A2H2"/>
<evidence type="ECO:0000313" key="9">
    <source>
        <dbReference type="EMBL" id="OUI82461.1"/>
    </source>
</evidence>
<name>A0A252A2H2_9PROT</name>
<dbReference type="PIRSF" id="PIRSF031134">
    <property type="entry name" value="MTRK"/>
    <property type="match status" value="1"/>
</dbReference>
<keyword evidence="7" id="KW-0067">ATP-binding</keyword>
<dbReference type="Pfam" id="PF01636">
    <property type="entry name" value="APH"/>
    <property type="match status" value="1"/>
</dbReference>
<dbReference type="EMBL" id="JOMO01000020">
    <property type="protein sequence ID" value="OUI82461.1"/>
    <property type="molecule type" value="Genomic_DNA"/>
</dbReference>
<organism evidence="9 10">
    <name type="scientific">Acetobacter orientalis</name>
    <dbReference type="NCBI Taxonomy" id="146474"/>
    <lineage>
        <taxon>Bacteria</taxon>
        <taxon>Pseudomonadati</taxon>
        <taxon>Pseudomonadota</taxon>
        <taxon>Alphaproteobacteria</taxon>
        <taxon>Acetobacterales</taxon>
        <taxon>Acetobacteraceae</taxon>
        <taxon>Acetobacter</taxon>
    </lineage>
</organism>
<dbReference type="GO" id="GO:0009086">
    <property type="term" value="P:methionine biosynthetic process"/>
    <property type="evidence" value="ECO:0007669"/>
    <property type="project" value="InterPro"/>
</dbReference>
<comment type="subunit">
    <text evidence="2">Homodimer.</text>
</comment>
<dbReference type="RefSeq" id="WP_086552172.1">
    <property type="nucleotide sequence ID" value="NZ_JOMO01000020.1"/>
</dbReference>
<dbReference type="Gene3D" id="3.90.1200.10">
    <property type="match status" value="1"/>
</dbReference>
<dbReference type="GO" id="GO:0046522">
    <property type="term" value="F:S-methyl-5-thioribose kinase activity"/>
    <property type="evidence" value="ECO:0007669"/>
    <property type="project" value="UniProtKB-EC"/>
</dbReference>
<evidence type="ECO:0000256" key="6">
    <source>
        <dbReference type="ARBA" id="ARBA00022777"/>
    </source>
</evidence>
<dbReference type="SUPFAM" id="SSF56112">
    <property type="entry name" value="Protein kinase-like (PK-like)"/>
    <property type="match status" value="1"/>
</dbReference>